<accession>A0ABT0HMX1</accession>
<evidence type="ECO:0000313" key="2">
    <source>
        <dbReference type="Proteomes" id="UP001202180"/>
    </source>
</evidence>
<comment type="caution">
    <text evidence="1">The sequence shown here is derived from an EMBL/GenBank/DDBJ whole genome shotgun (WGS) entry which is preliminary data.</text>
</comment>
<evidence type="ECO:0000313" key="1">
    <source>
        <dbReference type="EMBL" id="MCK8493519.1"/>
    </source>
</evidence>
<gene>
    <name evidence="1" type="ORF">M0L20_16750</name>
</gene>
<dbReference type="Proteomes" id="UP001202180">
    <property type="component" value="Unassembled WGS sequence"/>
</dbReference>
<proteinExistence type="predicted"/>
<dbReference type="EMBL" id="JALPRF010000003">
    <property type="protein sequence ID" value="MCK8493519.1"/>
    <property type="molecule type" value="Genomic_DNA"/>
</dbReference>
<organism evidence="1 2">
    <name type="scientific">Spirosoma liriopis</name>
    <dbReference type="NCBI Taxonomy" id="2937440"/>
    <lineage>
        <taxon>Bacteria</taxon>
        <taxon>Pseudomonadati</taxon>
        <taxon>Bacteroidota</taxon>
        <taxon>Cytophagia</taxon>
        <taxon>Cytophagales</taxon>
        <taxon>Cytophagaceae</taxon>
        <taxon>Spirosoma</taxon>
    </lineage>
</organism>
<reference evidence="1 2" key="1">
    <citation type="submission" date="2022-04" db="EMBL/GenBank/DDBJ databases">
        <title>Spirosoma sp. strain RP8 genome sequencing and assembly.</title>
        <authorList>
            <person name="Jung Y."/>
        </authorList>
    </citation>
    <scope>NUCLEOTIDE SEQUENCE [LARGE SCALE GENOMIC DNA]</scope>
    <source>
        <strain evidence="1 2">RP8</strain>
    </source>
</reference>
<name>A0ABT0HMX1_9BACT</name>
<dbReference type="RefSeq" id="WP_248478111.1">
    <property type="nucleotide sequence ID" value="NZ_JALPRF010000003.1"/>
</dbReference>
<protein>
    <submittedName>
        <fullName evidence="1">Uncharacterized protein</fullName>
    </submittedName>
</protein>
<sequence length="165" mass="19235">MPNTQLFNQILEQYSFSVAHHCINSVSPDTQSELIAFINHIDNNPDTTELIGISATSEPIQEIASPWQEVLNEPVNWHSVHTQWLVGVTRQRTQRHQRYVTHLEETIRTTEHRISELKASLASEDSQSNLLRWYEQNRDNYHRYLLAAQQVHQTSLQQLSSLENH</sequence>
<keyword evidence="2" id="KW-1185">Reference proteome</keyword>